<accession>A0ABV0J6A8</accession>
<evidence type="ECO:0000313" key="3">
    <source>
        <dbReference type="EMBL" id="MEP0817307.1"/>
    </source>
</evidence>
<comment type="caution">
    <text evidence="3">The sequence shown here is derived from an EMBL/GenBank/DDBJ whole genome shotgun (WGS) entry which is preliminary data.</text>
</comment>
<dbReference type="EMBL" id="JAMPKM010000004">
    <property type="protein sequence ID" value="MEP0817307.1"/>
    <property type="molecule type" value="Genomic_DNA"/>
</dbReference>
<comment type="similarity">
    <text evidence="1">Belongs to the Dps family.</text>
</comment>
<gene>
    <name evidence="3" type="ORF">NC998_09380</name>
</gene>
<evidence type="ECO:0000313" key="4">
    <source>
        <dbReference type="Proteomes" id="UP001464891"/>
    </source>
</evidence>
<dbReference type="InterPro" id="IPR012347">
    <property type="entry name" value="Ferritin-like"/>
</dbReference>
<dbReference type="SUPFAM" id="SSF47240">
    <property type="entry name" value="Ferritin-like"/>
    <property type="match status" value="1"/>
</dbReference>
<feature type="domain" description="Ferritin/DPS" evidence="2">
    <location>
        <begin position="31"/>
        <end position="171"/>
    </location>
</feature>
<evidence type="ECO:0000256" key="1">
    <source>
        <dbReference type="ARBA" id="ARBA00009497"/>
    </source>
</evidence>
<protein>
    <submittedName>
        <fullName evidence="3">DNA starvation/stationary phase protection protein</fullName>
    </submittedName>
</protein>
<dbReference type="PIRSF" id="PIRSF005900">
    <property type="entry name" value="Dps"/>
    <property type="match status" value="1"/>
</dbReference>
<dbReference type="RefSeq" id="WP_190438226.1">
    <property type="nucleotide sequence ID" value="NZ_JAMPKM010000004.1"/>
</dbReference>
<dbReference type="PANTHER" id="PTHR42932">
    <property type="entry name" value="GENERAL STRESS PROTEIN 20U"/>
    <property type="match status" value="1"/>
</dbReference>
<dbReference type="PANTHER" id="PTHR42932:SF1">
    <property type="entry name" value="GENERAL STRESS PROTEIN 20U"/>
    <property type="match status" value="1"/>
</dbReference>
<dbReference type="Gene3D" id="1.20.1260.10">
    <property type="match status" value="1"/>
</dbReference>
<dbReference type="CDD" id="cd01043">
    <property type="entry name" value="DPS"/>
    <property type="match status" value="1"/>
</dbReference>
<dbReference type="InterPro" id="IPR009078">
    <property type="entry name" value="Ferritin-like_SF"/>
</dbReference>
<dbReference type="Pfam" id="PF00210">
    <property type="entry name" value="Ferritin"/>
    <property type="match status" value="1"/>
</dbReference>
<dbReference type="InterPro" id="IPR008331">
    <property type="entry name" value="Ferritin_DPS_dom"/>
</dbReference>
<proteinExistence type="inferred from homology"/>
<name>A0ABV0J6A8_9CYAN</name>
<dbReference type="InterPro" id="IPR002177">
    <property type="entry name" value="DPS_DNA-bd"/>
</dbReference>
<sequence length="186" mass="20853">MSETQNLLRSVDQVYDNPILLERSVTVPVCEGLNIALASFQALYLQYQKHHFVVEGAEFYSLHEFFSEGYEAVQGHAHDVGERLDGLGGVPVASFTKLAELCCFTPEPDGVFSCRQMVENDLQAEQALIKLLRRQAGQAESLGDRATRYLYEQILLKTEDRAFHLSHFLTHDSLTLAFVQAANSSN</sequence>
<evidence type="ECO:0000259" key="2">
    <source>
        <dbReference type="Pfam" id="PF00210"/>
    </source>
</evidence>
<dbReference type="Proteomes" id="UP001464891">
    <property type="component" value="Unassembled WGS sequence"/>
</dbReference>
<reference evidence="3 4" key="1">
    <citation type="submission" date="2022-04" db="EMBL/GenBank/DDBJ databases">
        <title>Positive selection, recombination, and allopatry shape intraspecific diversity of widespread and dominant cyanobacteria.</title>
        <authorList>
            <person name="Wei J."/>
            <person name="Shu W."/>
            <person name="Hu C."/>
        </authorList>
    </citation>
    <scope>NUCLEOTIDE SEQUENCE [LARGE SCALE GENOMIC DNA]</scope>
    <source>
        <strain evidence="3 4">GB2-A4</strain>
    </source>
</reference>
<keyword evidence="4" id="KW-1185">Reference proteome</keyword>
<organism evidence="3 4">
    <name type="scientific">Trichocoleus desertorum GB2-A4</name>
    <dbReference type="NCBI Taxonomy" id="2933944"/>
    <lineage>
        <taxon>Bacteria</taxon>
        <taxon>Bacillati</taxon>
        <taxon>Cyanobacteriota</taxon>
        <taxon>Cyanophyceae</taxon>
        <taxon>Leptolyngbyales</taxon>
        <taxon>Trichocoleusaceae</taxon>
        <taxon>Trichocoleus</taxon>
    </lineage>
</organism>